<comment type="similarity">
    <text evidence="1 4">Belongs to the tRNA pseudouridine synthase TruA family.</text>
</comment>
<reference evidence="7" key="1">
    <citation type="journal article" date="2023" name="Commun. Biol.">
        <title>Genome analysis of Parmales, the sister group of diatoms, reveals the evolutionary specialization of diatoms from phago-mixotrophs to photoautotrophs.</title>
        <authorList>
            <person name="Ban H."/>
            <person name="Sato S."/>
            <person name="Yoshikawa S."/>
            <person name="Yamada K."/>
            <person name="Nakamura Y."/>
            <person name="Ichinomiya M."/>
            <person name="Sato N."/>
            <person name="Blanc-Mathieu R."/>
            <person name="Endo H."/>
            <person name="Kuwata A."/>
            <person name="Ogata H."/>
        </authorList>
    </citation>
    <scope>NUCLEOTIDE SEQUENCE [LARGE SCALE GENOMIC DNA]</scope>
</reference>
<evidence type="ECO:0000256" key="2">
    <source>
        <dbReference type="ARBA" id="ARBA00022694"/>
    </source>
</evidence>
<protein>
    <recommendedName>
        <fullName evidence="4">tRNA pseudouridine synthase</fullName>
        <ecNumber evidence="4">5.4.99.12</ecNumber>
    </recommendedName>
</protein>
<dbReference type="OrthoDB" id="271910at2759"/>
<keyword evidence="7" id="KW-1185">Reference proteome</keyword>
<dbReference type="InterPro" id="IPR020095">
    <property type="entry name" value="PsdUridine_synth_TruA_C"/>
</dbReference>
<dbReference type="AlphaFoldDB" id="A0A9W7LBA2"/>
<keyword evidence="2 4" id="KW-0819">tRNA processing</keyword>
<evidence type="ECO:0000256" key="4">
    <source>
        <dbReference type="RuleBase" id="RU003792"/>
    </source>
</evidence>
<dbReference type="InterPro" id="IPR001406">
    <property type="entry name" value="PsdUridine_synth_TruA"/>
</dbReference>
<dbReference type="GO" id="GO:0031119">
    <property type="term" value="P:tRNA pseudouridine synthesis"/>
    <property type="evidence" value="ECO:0007669"/>
    <property type="project" value="TreeGrafter"/>
</dbReference>
<evidence type="ECO:0000313" key="7">
    <source>
        <dbReference type="Proteomes" id="UP001165065"/>
    </source>
</evidence>
<organism evidence="6 7">
    <name type="scientific">Triparma columacea</name>
    <dbReference type="NCBI Taxonomy" id="722753"/>
    <lineage>
        <taxon>Eukaryota</taxon>
        <taxon>Sar</taxon>
        <taxon>Stramenopiles</taxon>
        <taxon>Ochrophyta</taxon>
        <taxon>Bolidophyceae</taxon>
        <taxon>Parmales</taxon>
        <taxon>Triparmaceae</taxon>
        <taxon>Triparma</taxon>
    </lineage>
</organism>
<evidence type="ECO:0000313" key="6">
    <source>
        <dbReference type="EMBL" id="GMI43170.1"/>
    </source>
</evidence>
<dbReference type="EC" id="5.4.99.12" evidence="4"/>
<evidence type="ECO:0000256" key="3">
    <source>
        <dbReference type="ARBA" id="ARBA00023235"/>
    </source>
</evidence>
<dbReference type="EMBL" id="BRYA01000189">
    <property type="protein sequence ID" value="GMI43170.1"/>
    <property type="molecule type" value="Genomic_DNA"/>
</dbReference>
<dbReference type="Pfam" id="PF01416">
    <property type="entry name" value="PseudoU_synth_1"/>
    <property type="match status" value="1"/>
</dbReference>
<evidence type="ECO:0000259" key="5">
    <source>
        <dbReference type="Pfam" id="PF01416"/>
    </source>
</evidence>
<feature type="domain" description="Pseudouridine synthase I TruA alpha/beta" evidence="5">
    <location>
        <begin position="195"/>
        <end position="319"/>
    </location>
</feature>
<keyword evidence="3 4" id="KW-0413">Isomerase</keyword>
<dbReference type="InterPro" id="IPR020097">
    <property type="entry name" value="PsdUridine_synth_TruA_a/b_dom"/>
</dbReference>
<dbReference type="Gene3D" id="3.30.70.580">
    <property type="entry name" value="Pseudouridine synthase I, catalytic domain, N-terminal subdomain"/>
    <property type="match status" value="1"/>
</dbReference>
<dbReference type="PANTHER" id="PTHR11142">
    <property type="entry name" value="PSEUDOURIDYLATE SYNTHASE"/>
    <property type="match status" value="1"/>
</dbReference>
<comment type="caution">
    <text evidence="6">The sequence shown here is derived from an EMBL/GenBank/DDBJ whole genome shotgun (WGS) entry which is preliminary data.</text>
</comment>
<dbReference type="SUPFAM" id="SSF55120">
    <property type="entry name" value="Pseudouridine synthase"/>
    <property type="match status" value="1"/>
</dbReference>
<dbReference type="PANTHER" id="PTHR11142:SF0">
    <property type="entry name" value="TRNA PSEUDOURIDINE SYNTHASE-LIKE 1"/>
    <property type="match status" value="1"/>
</dbReference>
<dbReference type="Proteomes" id="UP001165065">
    <property type="component" value="Unassembled WGS sequence"/>
</dbReference>
<dbReference type="InterPro" id="IPR020094">
    <property type="entry name" value="TruA/RsuA/RluB/E/F_N"/>
</dbReference>
<accession>A0A9W7LBA2</accession>
<gene>
    <name evidence="6" type="ORF">TrCOL_g12194</name>
</gene>
<dbReference type="Gene3D" id="3.30.70.660">
    <property type="entry name" value="Pseudouridine synthase I, catalytic domain, C-terminal subdomain"/>
    <property type="match status" value="1"/>
</dbReference>
<dbReference type="GO" id="GO:0003723">
    <property type="term" value="F:RNA binding"/>
    <property type="evidence" value="ECO:0007669"/>
    <property type="project" value="InterPro"/>
</dbReference>
<proteinExistence type="inferred from homology"/>
<dbReference type="InterPro" id="IPR020103">
    <property type="entry name" value="PsdUridine_synth_cat_dom_sf"/>
</dbReference>
<comment type="catalytic activity">
    <reaction evidence="4">
        <text>uridine(38/39/40) in tRNA = pseudouridine(38/39/40) in tRNA</text>
        <dbReference type="Rhea" id="RHEA:22376"/>
        <dbReference type="Rhea" id="RHEA-COMP:10085"/>
        <dbReference type="Rhea" id="RHEA-COMP:10087"/>
        <dbReference type="ChEBI" id="CHEBI:65314"/>
        <dbReference type="ChEBI" id="CHEBI:65315"/>
        <dbReference type="EC" id="5.4.99.12"/>
    </reaction>
</comment>
<sequence>MLRRVCCSITYDGRHFLGCSPQPSDNLGGHPPPSTSPLPTPPVRSIHWYLTKSLTSLLNSPSHHKSLSFSSRTDRSVSALLNTVQFDLLHPTFPLRSLVPGWNHHLSLMTPHLAVMQCLQVPKGWSARSSAYERTYQYRISYPSPDPDSLYSDSSVSLVYNSRELRQTIISPDPLSTSPILHHPNPLNVSLMVEAASLMVGDYDGRWCRGKKCNSYTHYTTVHDVQVVEVGGGGRGGLKGTEGMEVWGNREGGRREVLVNVRGRSFLKNQVRNMVGLLVAVGEGKMSLEEVEGMVGKLDRRGEGFKCMGGEGLVLKEVRHRFD</sequence>
<dbReference type="GO" id="GO:0160147">
    <property type="term" value="F:tRNA pseudouridine(38-40) synthase activity"/>
    <property type="evidence" value="ECO:0007669"/>
    <property type="project" value="UniProtKB-EC"/>
</dbReference>
<evidence type="ECO:0000256" key="1">
    <source>
        <dbReference type="ARBA" id="ARBA00009375"/>
    </source>
</evidence>
<name>A0A9W7LBA2_9STRA</name>